<dbReference type="Proteomes" id="UP001530400">
    <property type="component" value="Unassembled WGS sequence"/>
</dbReference>
<gene>
    <name evidence="1" type="ORF">ACHAWO_010483</name>
</gene>
<dbReference type="EMBL" id="JALLPJ020000299">
    <property type="protein sequence ID" value="KAL3796203.1"/>
    <property type="molecule type" value="Genomic_DNA"/>
</dbReference>
<evidence type="ECO:0000313" key="1">
    <source>
        <dbReference type="EMBL" id="KAL3796203.1"/>
    </source>
</evidence>
<proteinExistence type="predicted"/>
<name>A0ABD3Q7H5_9STRA</name>
<dbReference type="AlphaFoldDB" id="A0ABD3Q7H5"/>
<keyword evidence="2" id="KW-1185">Reference proteome</keyword>
<evidence type="ECO:0000313" key="2">
    <source>
        <dbReference type="Proteomes" id="UP001530400"/>
    </source>
</evidence>
<protein>
    <submittedName>
        <fullName evidence="1">Uncharacterized protein</fullName>
    </submittedName>
</protein>
<accession>A0ABD3Q7H5</accession>
<reference evidence="1 2" key="1">
    <citation type="submission" date="2024-10" db="EMBL/GenBank/DDBJ databases">
        <title>Updated reference genomes for cyclostephanoid diatoms.</title>
        <authorList>
            <person name="Roberts W.R."/>
            <person name="Alverson A.J."/>
        </authorList>
    </citation>
    <scope>NUCLEOTIDE SEQUENCE [LARGE SCALE GENOMIC DNA]</scope>
    <source>
        <strain evidence="1 2">AJA010-31</strain>
    </source>
</reference>
<organism evidence="1 2">
    <name type="scientific">Cyclotella atomus</name>
    <dbReference type="NCBI Taxonomy" id="382360"/>
    <lineage>
        <taxon>Eukaryota</taxon>
        <taxon>Sar</taxon>
        <taxon>Stramenopiles</taxon>
        <taxon>Ochrophyta</taxon>
        <taxon>Bacillariophyta</taxon>
        <taxon>Coscinodiscophyceae</taxon>
        <taxon>Thalassiosirophycidae</taxon>
        <taxon>Stephanodiscales</taxon>
        <taxon>Stephanodiscaceae</taxon>
        <taxon>Cyclotella</taxon>
    </lineage>
</organism>
<comment type="caution">
    <text evidence="1">The sequence shown here is derived from an EMBL/GenBank/DDBJ whole genome shotgun (WGS) entry which is preliminary data.</text>
</comment>
<sequence length="330" mass="37020">MITPPPPSPYHTPRPSYNERDYEEIYYHFDDYAAEILLSHATEIMTHTDNPEHYATEDKILDEASQHEWTNIKNSALFGLGCGMLSLTLLRRSGGFGLSRYASRSGGYKFDNAPGTSYQQTRNYNTSSSGLLMHTALSTMLAGGLSILAIESDIFYPVKSDSNEMILPPPQWISPQIPLVPGRSMVSDLLCQPLTEEFRKFPKRLWQSGNSHGFENGYNNHIALYANGGWKDSKYYNSNPNASVVSLGESSGESDTDRQGIYEHLVLDSLQGFVINCERRARYEKKLRRARGSAKGSPVVIPRDGVPADEDLELDDIYLVEDRDDGRFGM</sequence>